<keyword evidence="2" id="KW-0547">Nucleotide-binding</keyword>
<dbReference type="FunFam" id="3.40.50.300:FF:000032">
    <property type="entry name" value="Export ABC transporter ATP-binding protein"/>
    <property type="match status" value="1"/>
</dbReference>
<dbReference type="InterPro" id="IPR017871">
    <property type="entry name" value="ABC_transporter-like_CS"/>
</dbReference>
<protein>
    <submittedName>
        <fullName evidence="5">Macrolide ABC transporter ATP-binding protein</fullName>
    </submittedName>
</protein>
<dbReference type="GO" id="GO:0098796">
    <property type="term" value="C:membrane protein complex"/>
    <property type="evidence" value="ECO:0007669"/>
    <property type="project" value="UniProtKB-ARBA"/>
</dbReference>
<dbReference type="CDD" id="cd03255">
    <property type="entry name" value="ABC_MJ0796_LolCDE_FtsE"/>
    <property type="match status" value="1"/>
</dbReference>
<dbReference type="PROSITE" id="PS50893">
    <property type="entry name" value="ABC_TRANSPORTER_2"/>
    <property type="match status" value="1"/>
</dbReference>
<dbReference type="Proteomes" id="UP000179157">
    <property type="component" value="Unassembled WGS sequence"/>
</dbReference>
<sequence length="238" mass="26134">MVQLHLEDVHKTYWLGETQVAALRGLGFAITAGDFVAIMGPSGSGKSTLMHLLGCLDMPTEGLVRLDGHDVTHLDEDTLAQIRGKKIGFVFQTFNLIPTLTAQENVELPMFFQGIPRKQRSTRAAELLQRVGLDGRIHHKPSQLSGGERQRVAVARALANDPEIILADEPTGNLDSESGEAILQLLAQLNREGKTIILVTHNPEAAAYAHRTVHIKDGRLREDITTRVKQGVDHHAAR</sequence>
<dbReference type="SMART" id="SM00382">
    <property type="entry name" value="AAA"/>
    <property type="match status" value="1"/>
</dbReference>
<gene>
    <name evidence="5" type="ORF">A2Z21_07900</name>
</gene>
<dbReference type="PANTHER" id="PTHR24220">
    <property type="entry name" value="IMPORT ATP-BINDING PROTEIN"/>
    <property type="match status" value="1"/>
</dbReference>
<proteinExistence type="predicted"/>
<evidence type="ECO:0000256" key="3">
    <source>
        <dbReference type="ARBA" id="ARBA00022840"/>
    </source>
</evidence>
<dbReference type="GO" id="GO:0022857">
    <property type="term" value="F:transmembrane transporter activity"/>
    <property type="evidence" value="ECO:0007669"/>
    <property type="project" value="TreeGrafter"/>
</dbReference>
<dbReference type="GO" id="GO:0005886">
    <property type="term" value="C:plasma membrane"/>
    <property type="evidence" value="ECO:0007669"/>
    <property type="project" value="TreeGrafter"/>
</dbReference>
<dbReference type="GO" id="GO:0005524">
    <property type="term" value="F:ATP binding"/>
    <property type="evidence" value="ECO:0007669"/>
    <property type="project" value="UniProtKB-KW"/>
</dbReference>
<accession>A0A1F5URH7</accession>
<dbReference type="PROSITE" id="PS00211">
    <property type="entry name" value="ABC_TRANSPORTER_1"/>
    <property type="match status" value="1"/>
</dbReference>
<evidence type="ECO:0000259" key="4">
    <source>
        <dbReference type="PROSITE" id="PS50893"/>
    </source>
</evidence>
<keyword evidence="3 5" id="KW-0067">ATP-binding</keyword>
<dbReference type="PANTHER" id="PTHR24220:SF86">
    <property type="entry name" value="ABC TRANSPORTER ABCH.1"/>
    <property type="match status" value="1"/>
</dbReference>
<dbReference type="SUPFAM" id="SSF52540">
    <property type="entry name" value="P-loop containing nucleoside triphosphate hydrolases"/>
    <property type="match status" value="1"/>
</dbReference>
<reference evidence="5 6" key="1">
    <citation type="journal article" date="2016" name="Nat. Commun.">
        <title>Thousands of microbial genomes shed light on interconnected biogeochemical processes in an aquifer system.</title>
        <authorList>
            <person name="Anantharaman K."/>
            <person name="Brown C.T."/>
            <person name="Hug L.A."/>
            <person name="Sharon I."/>
            <person name="Castelle C.J."/>
            <person name="Probst A.J."/>
            <person name="Thomas B.C."/>
            <person name="Singh A."/>
            <person name="Wilkins M.J."/>
            <person name="Karaoz U."/>
            <person name="Brodie E.L."/>
            <person name="Williams K.H."/>
            <person name="Hubbard S.S."/>
            <person name="Banfield J.F."/>
        </authorList>
    </citation>
    <scope>NUCLEOTIDE SEQUENCE [LARGE SCALE GENOMIC DNA]</scope>
    <source>
        <strain evidence="6">RBG_16_55_9</strain>
    </source>
</reference>
<dbReference type="STRING" id="1817864.A2Z21_07900"/>
<comment type="caution">
    <text evidence="5">The sequence shown here is derived from an EMBL/GenBank/DDBJ whole genome shotgun (WGS) entry which is preliminary data.</text>
</comment>
<dbReference type="InterPro" id="IPR027417">
    <property type="entry name" value="P-loop_NTPase"/>
</dbReference>
<dbReference type="InterPro" id="IPR017911">
    <property type="entry name" value="MacB-like_ATP-bd"/>
</dbReference>
<dbReference type="AlphaFoldDB" id="A0A1F5URH7"/>
<feature type="domain" description="ABC transporter" evidence="4">
    <location>
        <begin position="4"/>
        <end position="236"/>
    </location>
</feature>
<evidence type="ECO:0000313" key="6">
    <source>
        <dbReference type="Proteomes" id="UP000179157"/>
    </source>
</evidence>
<keyword evidence="1" id="KW-0813">Transport</keyword>
<dbReference type="Gene3D" id="3.40.50.300">
    <property type="entry name" value="P-loop containing nucleotide triphosphate hydrolases"/>
    <property type="match status" value="1"/>
</dbReference>
<dbReference type="InterPro" id="IPR003593">
    <property type="entry name" value="AAA+_ATPase"/>
</dbReference>
<evidence type="ECO:0000256" key="1">
    <source>
        <dbReference type="ARBA" id="ARBA00022448"/>
    </source>
</evidence>
<evidence type="ECO:0000256" key="2">
    <source>
        <dbReference type="ARBA" id="ARBA00022741"/>
    </source>
</evidence>
<evidence type="ECO:0000313" key="5">
    <source>
        <dbReference type="EMBL" id="OGF53351.1"/>
    </source>
</evidence>
<dbReference type="Pfam" id="PF00005">
    <property type="entry name" value="ABC_tran"/>
    <property type="match status" value="1"/>
</dbReference>
<organism evidence="5 6">
    <name type="scientific">Fraserbacteria sp. (strain RBG_16_55_9)</name>
    <dbReference type="NCBI Taxonomy" id="1817864"/>
    <lineage>
        <taxon>Bacteria</taxon>
        <taxon>Candidatus Fraseribacteriota</taxon>
    </lineage>
</organism>
<dbReference type="EMBL" id="MFGX01000105">
    <property type="protein sequence ID" value="OGF53351.1"/>
    <property type="molecule type" value="Genomic_DNA"/>
</dbReference>
<dbReference type="GO" id="GO:0016887">
    <property type="term" value="F:ATP hydrolysis activity"/>
    <property type="evidence" value="ECO:0007669"/>
    <property type="project" value="InterPro"/>
</dbReference>
<name>A0A1F5URH7_FRAXR</name>
<dbReference type="InterPro" id="IPR015854">
    <property type="entry name" value="ABC_transpr_LolD-like"/>
</dbReference>
<dbReference type="InterPro" id="IPR003439">
    <property type="entry name" value="ABC_transporter-like_ATP-bd"/>
</dbReference>